<dbReference type="GO" id="GO:0005634">
    <property type="term" value="C:nucleus"/>
    <property type="evidence" value="ECO:0007669"/>
    <property type="project" value="UniProtKB-SubCell"/>
</dbReference>
<dbReference type="AlphaFoldDB" id="A0A7J7I986"/>
<dbReference type="GO" id="GO:0016787">
    <property type="term" value="F:hydrolase activity"/>
    <property type="evidence" value="ECO:0007669"/>
    <property type="project" value="UniProtKB-KW"/>
</dbReference>
<dbReference type="PANTHER" id="PTHR22930">
    <property type="match status" value="1"/>
</dbReference>
<reference evidence="12" key="1">
    <citation type="journal article" date="2020" name="Nat. Commun.">
        <title>Genome assembly of wild tea tree DASZ reveals pedigree and selection history of tea varieties.</title>
        <authorList>
            <person name="Zhang W."/>
            <person name="Zhang Y."/>
            <person name="Qiu H."/>
            <person name="Guo Y."/>
            <person name="Wan H."/>
            <person name="Zhang X."/>
            <person name="Scossa F."/>
            <person name="Alseekh S."/>
            <person name="Zhang Q."/>
            <person name="Wang P."/>
            <person name="Xu L."/>
            <person name="Schmidt M.H."/>
            <person name="Jia X."/>
            <person name="Li D."/>
            <person name="Zhu A."/>
            <person name="Guo F."/>
            <person name="Chen W."/>
            <person name="Ni D."/>
            <person name="Usadel B."/>
            <person name="Fernie A.R."/>
            <person name="Wen W."/>
        </authorList>
    </citation>
    <scope>NUCLEOTIDE SEQUENCE [LARGE SCALE GENOMIC DNA]</scope>
    <source>
        <strain evidence="12">cv. G240</strain>
    </source>
</reference>
<reference evidence="11 12" key="2">
    <citation type="submission" date="2020-07" db="EMBL/GenBank/DDBJ databases">
        <title>Genome assembly of wild tea tree DASZ reveals pedigree and selection history of tea varieties.</title>
        <authorList>
            <person name="Zhang W."/>
        </authorList>
    </citation>
    <scope>NUCLEOTIDE SEQUENCE [LARGE SCALE GENOMIC DNA]</scope>
    <source>
        <strain evidence="12">cv. G240</strain>
        <tissue evidence="11">Leaf</tissue>
    </source>
</reference>
<dbReference type="InterPro" id="IPR027806">
    <property type="entry name" value="HARBI1_dom"/>
</dbReference>
<evidence type="ECO:0000256" key="7">
    <source>
        <dbReference type="ARBA" id="ARBA00023242"/>
    </source>
</evidence>
<feature type="compositionally biased region" description="Acidic residues" evidence="8">
    <location>
        <begin position="7"/>
        <end position="22"/>
    </location>
</feature>
<protein>
    <recommendedName>
        <fullName evidence="13">DDE Tnp4 domain-containing protein</fullName>
    </recommendedName>
</protein>
<proteinExistence type="inferred from homology"/>
<organism evidence="11 12">
    <name type="scientific">Camellia sinensis</name>
    <name type="common">Tea plant</name>
    <name type="synonym">Thea sinensis</name>
    <dbReference type="NCBI Taxonomy" id="4442"/>
    <lineage>
        <taxon>Eukaryota</taxon>
        <taxon>Viridiplantae</taxon>
        <taxon>Streptophyta</taxon>
        <taxon>Embryophyta</taxon>
        <taxon>Tracheophyta</taxon>
        <taxon>Spermatophyta</taxon>
        <taxon>Magnoliopsida</taxon>
        <taxon>eudicotyledons</taxon>
        <taxon>Gunneridae</taxon>
        <taxon>Pentapetalae</taxon>
        <taxon>asterids</taxon>
        <taxon>Ericales</taxon>
        <taxon>Theaceae</taxon>
        <taxon>Camellia</taxon>
    </lineage>
</organism>
<dbReference type="EMBL" id="JACBKZ010000001">
    <property type="protein sequence ID" value="KAF5961405.1"/>
    <property type="molecule type" value="Genomic_DNA"/>
</dbReference>
<evidence type="ECO:0000259" key="10">
    <source>
        <dbReference type="Pfam" id="PF26138"/>
    </source>
</evidence>
<evidence type="ECO:0000256" key="2">
    <source>
        <dbReference type="ARBA" id="ARBA00004123"/>
    </source>
</evidence>
<dbReference type="InterPro" id="IPR045249">
    <property type="entry name" value="HARBI1-like"/>
</dbReference>
<dbReference type="PANTHER" id="PTHR22930:SF221">
    <property type="entry name" value="NUCLEASE HARBI1"/>
    <property type="match status" value="1"/>
</dbReference>
<keyword evidence="5" id="KW-0479">Metal-binding</keyword>
<evidence type="ECO:0000256" key="4">
    <source>
        <dbReference type="ARBA" id="ARBA00022722"/>
    </source>
</evidence>
<evidence type="ECO:0000256" key="8">
    <source>
        <dbReference type="SAM" id="MobiDB-lite"/>
    </source>
</evidence>
<dbReference type="Pfam" id="PF13359">
    <property type="entry name" value="DDE_Tnp_4"/>
    <property type="match status" value="1"/>
</dbReference>
<dbReference type="InterPro" id="IPR058353">
    <property type="entry name" value="DUF8040"/>
</dbReference>
<evidence type="ECO:0000313" key="12">
    <source>
        <dbReference type="Proteomes" id="UP000593564"/>
    </source>
</evidence>
<keyword evidence="12" id="KW-1185">Reference proteome</keyword>
<comment type="similarity">
    <text evidence="3">Belongs to the HARBI1 family.</text>
</comment>
<feature type="domain" description="DUF8040" evidence="10">
    <location>
        <begin position="55"/>
        <end position="150"/>
    </location>
</feature>
<feature type="domain" description="DDE Tnp4" evidence="9">
    <location>
        <begin position="186"/>
        <end position="326"/>
    </location>
</feature>
<accession>A0A7J7I986</accession>
<evidence type="ECO:0000313" key="11">
    <source>
        <dbReference type="EMBL" id="KAF5961405.1"/>
    </source>
</evidence>
<evidence type="ECO:0000256" key="1">
    <source>
        <dbReference type="ARBA" id="ARBA00001968"/>
    </source>
</evidence>
<feature type="region of interest" description="Disordered" evidence="8">
    <location>
        <begin position="1"/>
        <end position="24"/>
    </location>
</feature>
<comment type="cofactor">
    <cofactor evidence="1">
        <name>a divalent metal cation</name>
        <dbReference type="ChEBI" id="CHEBI:60240"/>
    </cofactor>
</comment>
<evidence type="ECO:0008006" key="13">
    <source>
        <dbReference type="Google" id="ProtNLM"/>
    </source>
</evidence>
<comment type="caution">
    <text evidence="11">The sequence shown here is derived from an EMBL/GenBank/DDBJ whole genome shotgun (WGS) entry which is preliminary data.</text>
</comment>
<evidence type="ECO:0000259" key="9">
    <source>
        <dbReference type="Pfam" id="PF13359"/>
    </source>
</evidence>
<sequence>MNNSDSEWNDDYHDEDTEDEGSTLETQQHNMLLATAATVAVTYATNYLVKEPCRTSSLTGGKWMVELQEGNRTRIFENFQMEREVFYQLCNLLHTKYGLETGRKVSVQEQVAIFLYIVGGDIQNRNAQERFQHSGETISKYFKNVLKTVTRMSIDWVKSQPRNGVHPYIRRKRKYYPHFKDCIGAIDGTHIKAYISPDKQPRLIGRKGYATQNMMAACDFDMCFTFCLSGWEGSAHDTRIFLDTIRNPSYNFLKPQEDEFYLVDAGYPNMKGYLAPYKGERYHLAQFGHGQPPQNAQEKFNQAHSSLRSVIERTFGVWKARWSMIKDIPPNYSWAT</sequence>
<evidence type="ECO:0000256" key="6">
    <source>
        <dbReference type="ARBA" id="ARBA00022801"/>
    </source>
</evidence>
<evidence type="ECO:0000256" key="5">
    <source>
        <dbReference type="ARBA" id="ARBA00022723"/>
    </source>
</evidence>
<keyword evidence="7" id="KW-0539">Nucleus</keyword>
<comment type="subcellular location">
    <subcellularLocation>
        <location evidence="2">Nucleus</location>
    </subcellularLocation>
</comment>
<gene>
    <name evidence="11" type="ORF">HYC85_002614</name>
</gene>
<dbReference type="GO" id="GO:0046872">
    <property type="term" value="F:metal ion binding"/>
    <property type="evidence" value="ECO:0007669"/>
    <property type="project" value="UniProtKB-KW"/>
</dbReference>
<dbReference type="Pfam" id="PF26138">
    <property type="entry name" value="DUF8040"/>
    <property type="match status" value="1"/>
</dbReference>
<dbReference type="GO" id="GO:0004518">
    <property type="term" value="F:nuclease activity"/>
    <property type="evidence" value="ECO:0007669"/>
    <property type="project" value="UniProtKB-KW"/>
</dbReference>
<keyword evidence="6" id="KW-0378">Hydrolase</keyword>
<keyword evidence="4" id="KW-0540">Nuclease</keyword>
<dbReference type="Proteomes" id="UP000593564">
    <property type="component" value="Unassembled WGS sequence"/>
</dbReference>
<evidence type="ECO:0000256" key="3">
    <source>
        <dbReference type="ARBA" id="ARBA00006958"/>
    </source>
</evidence>
<name>A0A7J7I986_CAMSI</name>